<proteinExistence type="predicted"/>
<protein>
    <submittedName>
        <fullName evidence="1">Uncharacterized protein</fullName>
    </submittedName>
</protein>
<name>A0A1I6PTW1_9EURY</name>
<reference evidence="2" key="1">
    <citation type="submission" date="2016-10" db="EMBL/GenBank/DDBJ databases">
        <authorList>
            <person name="Varghese N."/>
            <person name="Submissions S."/>
        </authorList>
    </citation>
    <scope>NUCLEOTIDE SEQUENCE [LARGE SCALE GENOMIC DNA]</scope>
    <source>
        <strain evidence="2">DSM 22427</strain>
    </source>
</reference>
<keyword evidence="2" id="KW-1185">Reference proteome</keyword>
<dbReference type="EMBL" id="FOZS01000001">
    <property type="protein sequence ID" value="SFS43626.1"/>
    <property type="molecule type" value="Genomic_DNA"/>
</dbReference>
<evidence type="ECO:0000313" key="1">
    <source>
        <dbReference type="EMBL" id="SFS43626.1"/>
    </source>
</evidence>
<dbReference type="Proteomes" id="UP000199199">
    <property type="component" value="Unassembled WGS sequence"/>
</dbReference>
<dbReference type="AlphaFoldDB" id="A0A1I6PTW1"/>
<accession>A0A1I6PTW1</accession>
<gene>
    <name evidence="1" type="ORF">SAMN04488556_0781</name>
</gene>
<evidence type="ECO:0000313" key="2">
    <source>
        <dbReference type="Proteomes" id="UP000199199"/>
    </source>
</evidence>
<organism evidence="1 2">
    <name type="scientific">Halostagnicola kamekurae</name>
    <dbReference type="NCBI Taxonomy" id="619731"/>
    <lineage>
        <taxon>Archaea</taxon>
        <taxon>Methanobacteriati</taxon>
        <taxon>Methanobacteriota</taxon>
        <taxon>Stenosarchaea group</taxon>
        <taxon>Halobacteria</taxon>
        <taxon>Halobacteriales</taxon>
        <taxon>Natrialbaceae</taxon>
        <taxon>Halostagnicola</taxon>
    </lineage>
</organism>
<sequence>MDDRYELVVCDDGLLELRDRDDPDCWIATDSPLEIER</sequence>